<dbReference type="InterPro" id="IPR014729">
    <property type="entry name" value="Rossmann-like_a/b/a_fold"/>
</dbReference>
<protein>
    <recommendedName>
        <fullName evidence="3">7-cyano-7-deazaguanine synthase</fullName>
    </recommendedName>
</protein>
<proteinExistence type="predicted"/>
<dbReference type="Gene3D" id="3.40.50.620">
    <property type="entry name" value="HUPs"/>
    <property type="match status" value="1"/>
</dbReference>
<dbReference type="Proteomes" id="UP000624041">
    <property type="component" value="Unassembled WGS sequence"/>
</dbReference>
<evidence type="ECO:0000313" key="1">
    <source>
        <dbReference type="EMBL" id="GGN54808.1"/>
    </source>
</evidence>
<dbReference type="AlphaFoldDB" id="A0A917XWN3"/>
<sequence length="265" mass="30585">MKNTPNYRIIKVIYGKVVFKIKKVLWTGGWDSTFRVLDLVLNKKETVLPYYVFDSGRKSTDMEIETMENIRGLIADISKEAAGRIMKSEMINKSGIPQNEEITTAFKTLANQSHLGGQYDWLARYCEHNSVSNLELCVHLDDTVEGFIKKDVRLVEKGNDHYYELIDDPSQQELNIFSYYNYPLLNMTKLDMEAQAKDKGFSHIMEETWFCHSPYKGKPCGMCNPCKYTRDEGLGRRVPTPSFTMRLNRKLNGKLNGLKKRLGVK</sequence>
<evidence type="ECO:0008006" key="3">
    <source>
        <dbReference type="Google" id="ProtNLM"/>
    </source>
</evidence>
<dbReference type="EMBL" id="BMOS01000007">
    <property type="protein sequence ID" value="GGN54808.1"/>
    <property type="molecule type" value="Genomic_DNA"/>
</dbReference>
<organism evidence="1 2">
    <name type="scientific">Oceanobacillus indicireducens</name>
    <dbReference type="NCBI Taxonomy" id="1004261"/>
    <lineage>
        <taxon>Bacteria</taxon>
        <taxon>Bacillati</taxon>
        <taxon>Bacillota</taxon>
        <taxon>Bacilli</taxon>
        <taxon>Bacillales</taxon>
        <taxon>Bacillaceae</taxon>
        <taxon>Oceanobacillus</taxon>
    </lineage>
</organism>
<comment type="caution">
    <text evidence="1">The sequence shown here is derived from an EMBL/GenBank/DDBJ whole genome shotgun (WGS) entry which is preliminary data.</text>
</comment>
<name>A0A917XWN3_9BACI</name>
<reference evidence="1" key="2">
    <citation type="submission" date="2020-09" db="EMBL/GenBank/DDBJ databases">
        <authorList>
            <person name="Sun Q."/>
            <person name="Ohkuma M."/>
        </authorList>
    </citation>
    <scope>NUCLEOTIDE SEQUENCE</scope>
    <source>
        <strain evidence="1">JCM 17251</strain>
    </source>
</reference>
<accession>A0A917XWN3</accession>
<dbReference type="Pfam" id="PF06508">
    <property type="entry name" value="QueC"/>
    <property type="match status" value="1"/>
</dbReference>
<evidence type="ECO:0000313" key="2">
    <source>
        <dbReference type="Proteomes" id="UP000624041"/>
    </source>
</evidence>
<keyword evidence="2" id="KW-1185">Reference proteome</keyword>
<dbReference type="RefSeq" id="WP_188856506.1">
    <property type="nucleotide sequence ID" value="NZ_BMOS01000007.1"/>
</dbReference>
<dbReference type="InterPro" id="IPR018317">
    <property type="entry name" value="QueC"/>
</dbReference>
<reference evidence="1" key="1">
    <citation type="journal article" date="2014" name="Int. J. Syst. Evol. Microbiol.">
        <title>Complete genome sequence of Corynebacterium casei LMG S-19264T (=DSM 44701T), isolated from a smear-ripened cheese.</title>
        <authorList>
            <consortium name="US DOE Joint Genome Institute (JGI-PGF)"/>
            <person name="Walter F."/>
            <person name="Albersmeier A."/>
            <person name="Kalinowski J."/>
            <person name="Ruckert C."/>
        </authorList>
    </citation>
    <scope>NUCLEOTIDE SEQUENCE</scope>
    <source>
        <strain evidence="1">JCM 17251</strain>
    </source>
</reference>
<dbReference type="SUPFAM" id="SSF52402">
    <property type="entry name" value="Adenine nucleotide alpha hydrolases-like"/>
    <property type="match status" value="1"/>
</dbReference>
<gene>
    <name evidence="1" type="ORF">GCM10007971_12960</name>
</gene>